<feature type="disulfide bond" evidence="14">
    <location>
        <begin position="558"/>
        <end position="563"/>
    </location>
</feature>
<evidence type="ECO:0000256" key="8">
    <source>
        <dbReference type="ARBA" id="ARBA00022889"/>
    </source>
</evidence>
<dbReference type="PANTHER" id="PTHR10082:SF60">
    <property type="entry name" value="INTEGRIN BETA-PS"/>
    <property type="match status" value="1"/>
</dbReference>
<feature type="disulfide bond" evidence="14">
    <location>
        <begin position="623"/>
        <end position="637"/>
    </location>
</feature>
<keyword evidence="5 15" id="KW-0812">Transmembrane</keyword>
<dbReference type="GO" id="GO:0007155">
    <property type="term" value="P:cell adhesion"/>
    <property type="evidence" value="ECO:0007669"/>
    <property type="project" value="UniProtKB-KW"/>
</dbReference>
<feature type="disulfide bond" evidence="14">
    <location>
        <begin position="604"/>
        <end position="613"/>
    </location>
</feature>
<feature type="transmembrane region" description="Helical" evidence="16">
    <location>
        <begin position="710"/>
        <end position="733"/>
    </location>
</feature>
<evidence type="ECO:0000313" key="19">
    <source>
        <dbReference type="EMBL" id="KAL3832478.1"/>
    </source>
</evidence>
<feature type="disulfide bond" evidence="14">
    <location>
        <begin position="538"/>
        <end position="543"/>
    </location>
</feature>
<gene>
    <name evidence="19" type="ORF">ACJMK2_024118</name>
</gene>
<dbReference type="GO" id="GO:0007229">
    <property type="term" value="P:integrin-mediated signaling pathway"/>
    <property type="evidence" value="ECO:0007669"/>
    <property type="project" value="UniProtKB-KW"/>
</dbReference>
<dbReference type="InterPro" id="IPR032695">
    <property type="entry name" value="Integrin_dom_sf"/>
</dbReference>
<keyword evidence="3" id="KW-1003">Cell membrane</keyword>
<feature type="chain" id="PRO_5044769530" description="Integrin beta" evidence="17">
    <location>
        <begin position="17"/>
        <end position="781"/>
    </location>
</feature>
<feature type="disulfide bond" evidence="14">
    <location>
        <begin position="470"/>
        <end position="514"/>
    </location>
</feature>
<dbReference type="Gene3D" id="2.10.25.10">
    <property type="entry name" value="Laminin"/>
    <property type="match status" value="4"/>
</dbReference>
<dbReference type="PANTHER" id="PTHR10082">
    <property type="entry name" value="INTEGRIN BETA SUBUNIT"/>
    <property type="match status" value="1"/>
</dbReference>
<organism evidence="19 20">
    <name type="scientific">Sinanodonta woodiana</name>
    <name type="common">Chinese pond mussel</name>
    <name type="synonym">Anodonta woodiana</name>
    <dbReference type="NCBI Taxonomy" id="1069815"/>
    <lineage>
        <taxon>Eukaryota</taxon>
        <taxon>Metazoa</taxon>
        <taxon>Spiralia</taxon>
        <taxon>Lophotrochozoa</taxon>
        <taxon>Mollusca</taxon>
        <taxon>Bivalvia</taxon>
        <taxon>Autobranchia</taxon>
        <taxon>Heteroconchia</taxon>
        <taxon>Palaeoheterodonta</taxon>
        <taxon>Unionida</taxon>
        <taxon>Unionoidea</taxon>
        <taxon>Unionidae</taxon>
        <taxon>Unioninae</taxon>
        <taxon>Sinanodonta</taxon>
    </lineage>
</organism>
<dbReference type="SUPFAM" id="SSF103575">
    <property type="entry name" value="Plexin repeat"/>
    <property type="match status" value="1"/>
</dbReference>
<evidence type="ECO:0000256" key="9">
    <source>
        <dbReference type="ARBA" id="ARBA00022989"/>
    </source>
</evidence>
<dbReference type="PIRSF" id="PIRSF002512">
    <property type="entry name" value="Integrin_B"/>
    <property type="match status" value="1"/>
</dbReference>
<feature type="disulfide bond" evidence="14">
    <location>
        <begin position="560"/>
        <end position="591"/>
    </location>
</feature>
<keyword evidence="4" id="KW-0245">EGF-like domain</keyword>
<evidence type="ECO:0000256" key="5">
    <source>
        <dbReference type="ARBA" id="ARBA00022692"/>
    </source>
</evidence>
<feature type="disulfide bond" evidence="14">
    <location>
        <begin position="28"/>
        <end position="38"/>
    </location>
</feature>
<dbReference type="FunFam" id="2.10.25.10:FF:000036">
    <property type="entry name" value="Integrin beta"/>
    <property type="match status" value="1"/>
</dbReference>
<dbReference type="PROSITE" id="PS50234">
    <property type="entry name" value="VWFA"/>
    <property type="match status" value="1"/>
</dbReference>
<feature type="disulfide bond" evidence="14">
    <location>
        <begin position="565"/>
        <end position="574"/>
    </location>
</feature>
<proteinExistence type="inferred from homology"/>
<evidence type="ECO:0000256" key="10">
    <source>
        <dbReference type="ARBA" id="ARBA00023037"/>
    </source>
</evidence>
<evidence type="ECO:0000256" key="12">
    <source>
        <dbReference type="ARBA" id="ARBA00023157"/>
    </source>
</evidence>
<evidence type="ECO:0000256" key="11">
    <source>
        <dbReference type="ARBA" id="ARBA00023136"/>
    </source>
</evidence>
<feature type="disulfide bond" evidence="14">
    <location>
        <begin position="245"/>
        <end position="286"/>
    </location>
</feature>
<keyword evidence="11 16" id="KW-0472">Membrane</keyword>
<feature type="disulfide bond" evidence="14">
    <location>
        <begin position="634"/>
        <end position="699"/>
    </location>
</feature>
<dbReference type="Pfam" id="PF00362">
    <property type="entry name" value="Integrin_beta"/>
    <property type="match status" value="1"/>
</dbReference>
<dbReference type="Proteomes" id="UP001634394">
    <property type="component" value="Unassembled WGS sequence"/>
</dbReference>
<evidence type="ECO:0000256" key="4">
    <source>
        <dbReference type="ARBA" id="ARBA00022536"/>
    </source>
</evidence>
<keyword evidence="9 16" id="KW-1133">Transmembrane helix</keyword>
<dbReference type="InterPro" id="IPR002035">
    <property type="entry name" value="VWF_A"/>
</dbReference>
<feature type="disulfide bond" evidence="14">
    <location>
        <begin position="190"/>
        <end position="197"/>
    </location>
</feature>
<keyword evidence="12 14" id="KW-1015">Disulfide bond</keyword>
<keyword evidence="6 17" id="KW-0732">Signal</keyword>
<evidence type="ECO:0000256" key="13">
    <source>
        <dbReference type="ARBA" id="ARBA00023180"/>
    </source>
</evidence>
<feature type="disulfide bond" evidence="14">
    <location>
        <begin position="520"/>
        <end position="525"/>
    </location>
</feature>
<keyword evidence="13" id="KW-0325">Glycoprotein</keyword>
<feature type="disulfide bond" evidence="14">
    <location>
        <begin position="597"/>
        <end position="602"/>
    </location>
</feature>
<dbReference type="InterPro" id="IPR036465">
    <property type="entry name" value="vWFA_dom_sf"/>
</dbReference>
<dbReference type="SUPFAM" id="SSF69179">
    <property type="entry name" value="Integrin domains"/>
    <property type="match status" value="1"/>
</dbReference>
<evidence type="ECO:0000259" key="18">
    <source>
        <dbReference type="PROSITE" id="PS50234"/>
    </source>
</evidence>
<dbReference type="Gene3D" id="3.40.50.410">
    <property type="entry name" value="von Willebrand factor, type A domain"/>
    <property type="match status" value="1"/>
</dbReference>
<keyword evidence="20" id="KW-1185">Reference proteome</keyword>
<evidence type="ECO:0000256" key="15">
    <source>
        <dbReference type="RuleBase" id="RU000633"/>
    </source>
</evidence>
<keyword evidence="7" id="KW-0677">Repeat</keyword>
<feature type="disulfide bond" evidence="14">
    <location>
        <begin position="475"/>
        <end position="484"/>
    </location>
</feature>
<dbReference type="SMART" id="SM00187">
    <property type="entry name" value="INB"/>
    <property type="match status" value="1"/>
</dbReference>
<reference evidence="19 20" key="1">
    <citation type="submission" date="2024-11" db="EMBL/GenBank/DDBJ databases">
        <title>Chromosome-level genome assembly of the freshwater bivalve Anodonta woodiana.</title>
        <authorList>
            <person name="Chen X."/>
        </authorList>
    </citation>
    <scope>NUCLEOTIDE SEQUENCE [LARGE SCALE GENOMIC DNA]</scope>
    <source>
        <strain evidence="19">MN2024</strain>
        <tissue evidence="19">Gills</tissue>
    </source>
</reference>
<feature type="disulfide bond" evidence="14">
    <location>
        <begin position="31"/>
        <end position="67"/>
    </location>
</feature>
<dbReference type="PRINTS" id="PR01186">
    <property type="entry name" value="INTEGRINB"/>
</dbReference>
<feature type="disulfide bond" evidence="14">
    <location>
        <begin position="576"/>
        <end position="583"/>
    </location>
</feature>
<dbReference type="EMBL" id="JBJQND010000019">
    <property type="protein sequence ID" value="KAL3832478.1"/>
    <property type="molecule type" value="Genomic_DNA"/>
</dbReference>
<accession>A0ABD3T783</accession>
<comment type="caution">
    <text evidence="19">The sequence shown here is derived from an EMBL/GenBank/DDBJ whole genome shotgun (WGS) entry which is preliminary data.</text>
</comment>
<dbReference type="InterPro" id="IPR014836">
    <property type="entry name" value="Integrin_bsu_cyt_dom"/>
</dbReference>
<feature type="disulfide bond" evidence="14">
    <location>
        <begin position="461"/>
        <end position="473"/>
    </location>
</feature>
<comment type="similarity">
    <text evidence="2 15">Belongs to the integrin beta chain family.</text>
</comment>
<evidence type="ECO:0000256" key="1">
    <source>
        <dbReference type="ARBA" id="ARBA00004251"/>
    </source>
</evidence>
<feature type="disulfide bond" evidence="14">
    <location>
        <begin position="522"/>
        <end position="552"/>
    </location>
</feature>
<feature type="disulfide bond" evidence="14">
    <location>
        <begin position="527"/>
        <end position="536"/>
    </location>
</feature>
<name>A0ABD3T783_SINWO</name>
<evidence type="ECO:0000256" key="17">
    <source>
        <dbReference type="SAM" id="SignalP"/>
    </source>
</evidence>
<keyword evidence="8 15" id="KW-0130">Cell adhesion</keyword>
<feature type="signal peptide" evidence="17">
    <location>
        <begin position="1"/>
        <end position="16"/>
    </location>
</feature>
<evidence type="ECO:0000256" key="3">
    <source>
        <dbReference type="ARBA" id="ARBA00022475"/>
    </source>
</evidence>
<dbReference type="FunFam" id="3.40.50.410:FF:000002">
    <property type="entry name" value="Integrin beta"/>
    <property type="match status" value="1"/>
</dbReference>
<evidence type="ECO:0000256" key="14">
    <source>
        <dbReference type="PIRSR" id="PIRSR002512-1"/>
    </source>
</evidence>
<dbReference type="Gene3D" id="2.60.40.1510">
    <property type="entry name" value="ntegrin, alpha v. Chain A, domain 3"/>
    <property type="match status" value="1"/>
</dbReference>
<feature type="disulfide bond" evidence="14">
    <location>
        <begin position="41"/>
        <end position="56"/>
    </location>
</feature>
<protein>
    <recommendedName>
        <fullName evidence="15">Integrin beta</fullName>
    </recommendedName>
</protein>
<sequence length="781" mass="86877">MCPWVISVMSVVLISSSPQNSCNQNVDCDKCISIDLGCAFCTDIDFPTSKGLGSRCGTSTDLVERNCSNINFPLSYNETVEDKELNGGGANKNPIQVKPQHIKLKLRQGKEYNFTLTYRVAENLPVDMYFVLDMSTTMQVKLKTLEKVIDSLLKDMENFTSNIRIGFGTFIDKIMSPYSFTTKEYLENPCILNNNTCAPANEFTHVQKLSNNPAEFKEKMKHLNTSANWDVMEGGLDGVMQAVVCQDEIGWRNESRRVLVYFSDAGFHFAGDGKLAGIVLPNDGKCHLDSNGNYAMEKVLDYPSLGQLAKVLDDYQINVFFAVDNESLPLYEDFCNMASQARAISFDDTSARKIHQAIVDYYKDLVKKVEIVEIDKPEEMDIVIQSKCLLQQLEEIRECGGLEKGKSVDFEISAKLRKCPDKNDNLKTFFLKPAGIQEKLRIDVEYICSCNCEDINDGTQCTNDNGTLRCGVCNCLEGRVGDLCQCATDTSVGQKTTNLDELCKNKNETGDKICSSNGKCQCGECVCNNGFQGRYCQCKSDKCPRDVNGLECGGHGRCECEECQCESGYSGHSCDCPDSEDSCKGDGGKICNGKGKCVCGRCQCNGRYSPPYCQECPTCDEECIDVERCAYAECIRCYLDRNVTCLSAASCKNITEVGTFPTDKTRCLLYLNESCTIQHLQNCDSGKGSYLLVSNTIVCVSSPGMPLHHILLIALPTGIVGVGLMLLITWKLLTNWYDRIEYRRFESELINTKFGYGDNPLYESASTSYANPLRGTRQRAF</sequence>
<feature type="domain" description="VWFA" evidence="18">
    <location>
        <begin position="127"/>
        <end position="365"/>
    </location>
</feature>
<feature type="disulfide bond" evidence="14">
    <location>
        <begin position="388"/>
        <end position="399"/>
    </location>
</feature>
<dbReference type="SMART" id="SM01241">
    <property type="entry name" value="Integrin_b_cyt"/>
    <property type="match status" value="1"/>
</dbReference>
<dbReference type="PROSITE" id="PS52047">
    <property type="entry name" value="I_EGF_2"/>
    <property type="match status" value="1"/>
</dbReference>
<dbReference type="SUPFAM" id="SSF57196">
    <property type="entry name" value="EGF/Laminin"/>
    <property type="match status" value="1"/>
</dbReference>
<evidence type="ECO:0000256" key="6">
    <source>
        <dbReference type="ARBA" id="ARBA00022729"/>
    </source>
</evidence>
<evidence type="ECO:0000256" key="16">
    <source>
        <dbReference type="SAM" id="Phobius"/>
    </source>
</evidence>
<evidence type="ECO:0000313" key="20">
    <source>
        <dbReference type="Proteomes" id="UP001634394"/>
    </source>
</evidence>
<feature type="disulfide bond" evidence="14">
    <location>
        <begin position="616"/>
        <end position="619"/>
    </location>
</feature>
<dbReference type="Pfam" id="PF08725">
    <property type="entry name" value="Integrin_b_cyt"/>
    <property type="match status" value="1"/>
</dbReference>
<feature type="disulfide bond" evidence="14">
    <location>
        <begin position="448"/>
        <end position="452"/>
    </location>
</feature>
<dbReference type="AlphaFoldDB" id="A0ABD3T783"/>
<dbReference type="PROSITE" id="PS00243">
    <property type="entry name" value="I_EGF_1"/>
    <property type="match status" value="1"/>
</dbReference>
<comment type="subcellular location">
    <subcellularLocation>
        <location evidence="1 15">Cell membrane</location>
        <topology evidence="1 15">Single-pass type I membrane protein</topology>
    </subcellularLocation>
</comment>
<dbReference type="InterPro" id="IPR015812">
    <property type="entry name" value="Integrin_bsu"/>
</dbReference>
<evidence type="ECO:0000256" key="2">
    <source>
        <dbReference type="ARBA" id="ARBA00007449"/>
    </source>
</evidence>
<dbReference type="InterPro" id="IPR057243">
    <property type="entry name" value="Integrin_I-EGF_CS"/>
</dbReference>
<evidence type="ECO:0000256" key="7">
    <source>
        <dbReference type="ARBA" id="ARBA00022737"/>
    </source>
</evidence>
<dbReference type="GO" id="GO:0005886">
    <property type="term" value="C:plasma membrane"/>
    <property type="evidence" value="ECO:0007669"/>
    <property type="project" value="UniProtKB-SubCell"/>
</dbReference>
<dbReference type="SUPFAM" id="SSF53300">
    <property type="entry name" value="vWA-like"/>
    <property type="match status" value="1"/>
</dbReference>
<dbReference type="InterPro" id="IPR002369">
    <property type="entry name" value="Integrin_bsu_VWA"/>
</dbReference>
<dbReference type="Gene3D" id="1.20.5.100">
    <property type="entry name" value="Cytochrome c1, transmembrane anchor, C-terminal"/>
    <property type="match status" value="1"/>
</dbReference>
<keyword evidence="10 15" id="KW-0401">Integrin</keyword>